<feature type="signal peptide" evidence="8">
    <location>
        <begin position="1"/>
        <end position="18"/>
    </location>
</feature>
<dbReference type="PANTHER" id="PTHR11733:SF237">
    <property type="entry name" value="NEPRILYSIN-LIKE 4"/>
    <property type="match status" value="1"/>
</dbReference>
<keyword evidence="3" id="KW-0645">Protease</keyword>
<gene>
    <name evidence="11" type="ORF">GCK32_002240</name>
</gene>
<dbReference type="Pfam" id="PF01431">
    <property type="entry name" value="Peptidase_M13"/>
    <property type="match status" value="1"/>
</dbReference>
<keyword evidence="12" id="KW-1185">Reference proteome</keyword>
<dbReference type="InterPro" id="IPR042089">
    <property type="entry name" value="Peptidase_M13_dom_2"/>
</dbReference>
<dbReference type="GO" id="GO:0005886">
    <property type="term" value="C:plasma membrane"/>
    <property type="evidence" value="ECO:0007669"/>
    <property type="project" value="TreeGrafter"/>
</dbReference>
<dbReference type="Pfam" id="PF05649">
    <property type="entry name" value="Peptidase_M13_N"/>
    <property type="match status" value="1"/>
</dbReference>
<dbReference type="AlphaFoldDB" id="A0AAN8J3D0"/>
<evidence type="ECO:0000256" key="1">
    <source>
        <dbReference type="ARBA" id="ARBA00001947"/>
    </source>
</evidence>
<evidence type="ECO:0000256" key="6">
    <source>
        <dbReference type="ARBA" id="ARBA00022833"/>
    </source>
</evidence>
<dbReference type="Gene3D" id="3.40.390.10">
    <property type="entry name" value="Collagenase (Catalytic Domain)"/>
    <property type="match status" value="1"/>
</dbReference>
<dbReference type="PROSITE" id="PS51885">
    <property type="entry name" value="NEPRILYSIN"/>
    <property type="match status" value="1"/>
</dbReference>
<keyword evidence="5" id="KW-0378">Hydrolase</keyword>
<organism evidence="11 12">
    <name type="scientific">Trichostrongylus colubriformis</name>
    <name type="common">Black scour worm</name>
    <dbReference type="NCBI Taxonomy" id="6319"/>
    <lineage>
        <taxon>Eukaryota</taxon>
        <taxon>Metazoa</taxon>
        <taxon>Ecdysozoa</taxon>
        <taxon>Nematoda</taxon>
        <taxon>Chromadorea</taxon>
        <taxon>Rhabditida</taxon>
        <taxon>Rhabditina</taxon>
        <taxon>Rhabditomorpha</taxon>
        <taxon>Strongyloidea</taxon>
        <taxon>Trichostrongylidae</taxon>
        <taxon>Trichostrongylus</taxon>
    </lineage>
</organism>
<name>A0AAN8J3D0_TRICO</name>
<dbReference type="PANTHER" id="PTHR11733">
    <property type="entry name" value="ZINC METALLOPROTEASE FAMILY M13 NEPRILYSIN-RELATED"/>
    <property type="match status" value="1"/>
</dbReference>
<dbReference type="Proteomes" id="UP001331761">
    <property type="component" value="Unassembled WGS sequence"/>
</dbReference>
<comment type="similarity">
    <text evidence="2">Belongs to the peptidase M13 family.</text>
</comment>
<protein>
    <submittedName>
        <fullName evidence="11">Uncharacterized protein</fullName>
    </submittedName>
</protein>
<accession>A0AAN8J3D0</accession>
<dbReference type="InterPro" id="IPR024079">
    <property type="entry name" value="MetalloPept_cat_dom_sf"/>
</dbReference>
<dbReference type="PRINTS" id="PR00786">
    <property type="entry name" value="NEPRILYSIN"/>
</dbReference>
<feature type="domain" description="Peptidase M13 C-terminal" evidence="9">
    <location>
        <begin position="506"/>
        <end position="684"/>
    </location>
</feature>
<keyword evidence="7" id="KW-0482">Metalloprotease</keyword>
<dbReference type="InterPro" id="IPR008753">
    <property type="entry name" value="Peptidase_M13_N"/>
</dbReference>
<evidence type="ECO:0000259" key="9">
    <source>
        <dbReference type="Pfam" id="PF01431"/>
    </source>
</evidence>
<evidence type="ECO:0000256" key="4">
    <source>
        <dbReference type="ARBA" id="ARBA00022723"/>
    </source>
</evidence>
<keyword evidence="6" id="KW-0862">Zinc</keyword>
<dbReference type="InterPro" id="IPR018497">
    <property type="entry name" value="Peptidase_M13_C"/>
</dbReference>
<evidence type="ECO:0000256" key="5">
    <source>
        <dbReference type="ARBA" id="ARBA00022801"/>
    </source>
</evidence>
<evidence type="ECO:0000259" key="10">
    <source>
        <dbReference type="Pfam" id="PF05649"/>
    </source>
</evidence>
<dbReference type="EMBL" id="WIXE01002449">
    <property type="protein sequence ID" value="KAK5984799.1"/>
    <property type="molecule type" value="Genomic_DNA"/>
</dbReference>
<evidence type="ECO:0000256" key="7">
    <source>
        <dbReference type="ARBA" id="ARBA00023049"/>
    </source>
</evidence>
<comment type="caution">
    <text evidence="11">The sequence shown here is derived from an EMBL/GenBank/DDBJ whole genome shotgun (WGS) entry which is preliminary data.</text>
</comment>
<dbReference type="InterPro" id="IPR000718">
    <property type="entry name" value="Peptidase_M13"/>
</dbReference>
<keyword evidence="8" id="KW-0732">Signal</keyword>
<proteinExistence type="inferred from homology"/>
<feature type="chain" id="PRO_5042949791" evidence="8">
    <location>
        <begin position="19"/>
        <end position="698"/>
    </location>
</feature>
<evidence type="ECO:0000256" key="8">
    <source>
        <dbReference type="SAM" id="SignalP"/>
    </source>
</evidence>
<evidence type="ECO:0000313" key="11">
    <source>
        <dbReference type="EMBL" id="KAK5984799.1"/>
    </source>
</evidence>
<dbReference type="GO" id="GO:0004222">
    <property type="term" value="F:metalloendopeptidase activity"/>
    <property type="evidence" value="ECO:0007669"/>
    <property type="project" value="InterPro"/>
</dbReference>
<feature type="domain" description="Peptidase M13 N-terminal" evidence="10">
    <location>
        <begin position="54"/>
        <end position="436"/>
    </location>
</feature>
<dbReference type="GO" id="GO:0016485">
    <property type="term" value="P:protein processing"/>
    <property type="evidence" value="ECO:0007669"/>
    <property type="project" value="TreeGrafter"/>
</dbReference>
<dbReference type="CDD" id="cd08662">
    <property type="entry name" value="M13"/>
    <property type="match status" value="1"/>
</dbReference>
<dbReference type="SUPFAM" id="SSF55486">
    <property type="entry name" value="Metalloproteases ('zincins'), catalytic domain"/>
    <property type="match status" value="1"/>
</dbReference>
<comment type="cofactor">
    <cofactor evidence="1">
        <name>Zn(2+)</name>
        <dbReference type="ChEBI" id="CHEBI:29105"/>
    </cofactor>
</comment>
<evidence type="ECO:0000313" key="12">
    <source>
        <dbReference type="Proteomes" id="UP001331761"/>
    </source>
</evidence>
<dbReference type="Gene3D" id="1.10.1380.10">
    <property type="entry name" value="Neutral endopeptidase , domain2"/>
    <property type="match status" value="1"/>
</dbReference>
<keyword evidence="4" id="KW-0479">Metal-binding</keyword>
<sequence length="698" mass="81342">MQLSMHFVLLVLLPCISSLQFTNPCEKSSQTKDALDFTKFIDHLNYSVNYKVDPCEDFYQFSCGNWIANTNVTLMNWEAISTISKMSRLYEQEQRKVLNSTEQSKSKAITQARKLYHRCIRAEEEWNSTGDSGIDYVMGKIEKFGIFPMLSEEPFDEARFSAEFDFTWLLAYFNQDDTVLDVIVPDIFRKPFGNRIISFIPRKTLLSYLGENFGKLEKAFTEFLLRLMKLIAADKGINYHKTNTQSDILALRIFMKKIYALLALTDSMKLSQVDNTIYKVNWTEYLFLTAPPIVHPYIAKDPRVWVPSEEYIEKLNEVLNETSPRTLTNFVIVQYILHWLPLLEKKYIELLEWFIGITDSPQSLNRSGSCFTVTNKLYSVAMLAMYARSKPTEILRPMAEEMVRAIITAFKDEVRENKWMDKAFKKTVLGKISRITWSLLEDDLFHNDTALDELYAADYGLSDQPFLEMLTKITLIRKTEDYMELITPIDQRSYLTKFSTRGYEVNAFYIPLANHIMVPLPFLQFPIFDESFPRSFLYGSVGFTIGHEISHSLDVKGRTLDANGKIGIWWEENWTEEYDKRALCYKEQYENVKIPTFNISLDGELTLNENIADNEGIKIAYRAYKKYAAKLKDLAKFEAVDGFTQDQLFFLGFSHMWCRKTAEFTLYEERFAEHARPEYRVDTKIMSSGKMLKQSAID</sequence>
<evidence type="ECO:0000256" key="3">
    <source>
        <dbReference type="ARBA" id="ARBA00022670"/>
    </source>
</evidence>
<dbReference type="GO" id="GO:0046872">
    <property type="term" value="F:metal ion binding"/>
    <property type="evidence" value="ECO:0007669"/>
    <property type="project" value="UniProtKB-KW"/>
</dbReference>
<reference evidence="11 12" key="1">
    <citation type="submission" date="2019-10" db="EMBL/GenBank/DDBJ databases">
        <title>Assembly and Annotation for the nematode Trichostrongylus colubriformis.</title>
        <authorList>
            <person name="Martin J."/>
        </authorList>
    </citation>
    <scope>NUCLEOTIDE SEQUENCE [LARGE SCALE GENOMIC DNA]</scope>
    <source>
        <strain evidence="11">G859</strain>
        <tissue evidence="11">Whole worm</tissue>
    </source>
</reference>
<evidence type="ECO:0000256" key="2">
    <source>
        <dbReference type="ARBA" id="ARBA00007357"/>
    </source>
</evidence>